<proteinExistence type="predicted"/>
<dbReference type="Gene3D" id="2.60.120.200">
    <property type="match status" value="1"/>
</dbReference>
<gene>
    <name evidence="3" type="ORF">SNE25_24205</name>
</gene>
<dbReference type="InterPro" id="IPR013320">
    <property type="entry name" value="ConA-like_dom_sf"/>
</dbReference>
<reference evidence="3 4" key="1">
    <citation type="submission" date="2023-11" db="EMBL/GenBank/DDBJ databases">
        <title>Analysis of the Genomes of Mucilaginibacter gossypii cycad 4 and M. sabulilitoris SNA2: microbes with the potential for plant growth promotion.</title>
        <authorList>
            <person name="Hirsch A.M."/>
            <person name="Humm E."/>
            <person name="Rubbi M."/>
            <person name="Del Vecchio G."/>
            <person name="Ha S.M."/>
            <person name="Pellegrini M."/>
            <person name="Gunsalus R.P."/>
        </authorList>
    </citation>
    <scope>NUCLEOTIDE SEQUENCE [LARGE SCALE GENOMIC DNA]</scope>
    <source>
        <strain evidence="3 4">SNA2</strain>
    </source>
</reference>
<dbReference type="Gene3D" id="2.120.10.30">
    <property type="entry name" value="TolB, C-terminal domain"/>
    <property type="match status" value="1"/>
</dbReference>
<dbReference type="InterPro" id="IPR008979">
    <property type="entry name" value="Galactose-bd-like_sf"/>
</dbReference>
<dbReference type="EMBL" id="CP139558">
    <property type="protein sequence ID" value="WPU92434.1"/>
    <property type="molecule type" value="Genomic_DNA"/>
</dbReference>
<keyword evidence="1" id="KW-0732">Signal</keyword>
<feature type="domain" description="SbsA Ig-like" evidence="2">
    <location>
        <begin position="659"/>
        <end position="774"/>
    </location>
</feature>
<dbReference type="SUPFAM" id="SSF50952">
    <property type="entry name" value="Soluble quinoprotein glucose dehydrogenase"/>
    <property type="match status" value="1"/>
</dbReference>
<keyword evidence="4" id="KW-1185">Reference proteome</keyword>
<evidence type="ECO:0000256" key="1">
    <source>
        <dbReference type="ARBA" id="ARBA00022729"/>
    </source>
</evidence>
<dbReference type="InterPro" id="IPR011042">
    <property type="entry name" value="6-blade_b-propeller_TolB-like"/>
</dbReference>
<dbReference type="PANTHER" id="PTHR19328:SF75">
    <property type="entry name" value="ALDOSE SUGAR DEHYDROGENASE YLII"/>
    <property type="match status" value="1"/>
</dbReference>
<evidence type="ECO:0000313" key="4">
    <source>
        <dbReference type="Proteomes" id="UP001324380"/>
    </source>
</evidence>
<protein>
    <submittedName>
        <fullName evidence="3">Ig-like domain-containing protein</fullName>
    </submittedName>
</protein>
<dbReference type="InterPro" id="IPR011041">
    <property type="entry name" value="Quinoprot_gluc/sorb_DH_b-prop"/>
</dbReference>
<dbReference type="Gene3D" id="2.60.40.1220">
    <property type="match status" value="1"/>
</dbReference>
<dbReference type="PANTHER" id="PTHR19328">
    <property type="entry name" value="HEDGEHOG-INTERACTING PROTEIN"/>
    <property type="match status" value="1"/>
</dbReference>
<accession>A0ABZ0TL36</accession>
<name>A0ABZ0TL36_9SPHI</name>
<dbReference type="SUPFAM" id="SSF49785">
    <property type="entry name" value="Galactose-binding domain-like"/>
    <property type="match status" value="1"/>
</dbReference>
<dbReference type="SUPFAM" id="SSF49899">
    <property type="entry name" value="Concanavalin A-like lectins/glucanases"/>
    <property type="match status" value="1"/>
</dbReference>
<dbReference type="InterPro" id="IPR032812">
    <property type="entry name" value="SbsA_Ig"/>
</dbReference>
<dbReference type="InterPro" id="IPR014755">
    <property type="entry name" value="Cu-Rt/internalin_Ig-like"/>
</dbReference>
<dbReference type="RefSeq" id="WP_321561596.1">
    <property type="nucleotide sequence ID" value="NZ_CP139558.1"/>
</dbReference>
<dbReference type="Pfam" id="PF13205">
    <property type="entry name" value="Big_5"/>
    <property type="match status" value="1"/>
</dbReference>
<dbReference type="Gene3D" id="2.60.120.430">
    <property type="entry name" value="Galactose-binding lectin"/>
    <property type="match status" value="1"/>
</dbReference>
<dbReference type="Proteomes" id="UP001324380">
    <property type="component" value="Chromosome"/>
</dbReference>
<organism evidence="3 4">
    <name type="scientific">Mucilaginibacter sabulilitoris</name>
    <dbReference type="NCBI Taxonomy" id="1173583"/>
    <lineage>
        <taxon>Bacteria</taxon>
        <taxon>Pseudomonadati</taxon>
        <taxon>Bacteroidota</taxon>
        <taxon>Sphingobacteriia</taxon>
        <taxon>Sphingobacteriales</taxon>
        <taxon>Sphingobacteriaceae</taxon>
        <taxon>Mucilaginibacter</taxon>
    </lineage>
</organism>
<evidence type="ECO:0000313" key="3">
    <source>
        <dbReference type="EMBL" id="WPU92434.1"/>
    </source>
</evidence>
<sequence>MAYPQLDTCDHVSTLPCSAVKVNLPYNLSFNSAVSNTIADKNGLGTGFTTINNYSGVRLAADGLPSNTQVPGYEPSKIALAAGRLQLVSNKGIDFLTANNQLNVLGVKIAAIKKLQLDVKVINPYNGTQSQQAGLWYGLNDRTYVKLNINGNKVELRKELNDVSSNATGNANPDQRITAAISGLNTKTVTLRLVIDSAARTAEGFYSTDGVNFISAGAAYTSRTVNITGMGLIDSTAYAGIYASYRNGTAPITYNFDDLAITNLEPATVKVLSFAPATLNFTLIKGGNVIPQLVCIQSTQGHPTYTLTKTNADWLNLPQNPTDTIVFNSAAIDSTTNAGTYQAIVTAAAPGYQPATLLVNLNVINAVQQQTMKINFQDPQTVPPLGYIRDYGQPYGLRTGLYQGSGFEFGWRKRTDGSLLNLTPNTRNRNLPEDILLATLIHMQANTISTVGGTFNGVKIEGYWEAKVPNGTYDVTVSVGDGTVNASPEKHSINIEGVNAINLFIPSGKQGTIGRFKSATTRVTVADEYLTINADGGINTKLNFANIVPVSLNPYLYWATTNQNLLIKKGSPVTNSVSVSLGSSNNLATAYNVAVTYASGATGWISLNPAQTGVQPNVAFNYTAAKNLPVGIYKATVKATSGQFTSAVLPVQISVVDSLRPYVVSSTPANGAINIPVSTVSIAANNLRVPVVAGFQGGVDNSTITNASVKLYKQVDTSLTLVPGVVQGTGGGDAISFSPSSSLLPNTIYKFVITSDVKSYAGAAFAPYEATFTTEAAKIDSSTLLNAQFTKIAVPGTQNKKYSSVKIGPDDKFYALRLDGAIERYIINHADGSLTLDKTIRTLINKYGNRSAIGLAFDPRSTATNVIVWVSHSSAGLTTAPAFDGNISRLSGDSLQNEQLMVTKLPRSTRDHMVNGLSFGPDNALYICQGSNSSAGSFDNDWQRAESLLSGTVLRLDTTKLNAFVLPLNVQTTSTQSVINSAPAVAATMSDGTYNPYGSNSPLTIYASGVRNAYDLVWHTNGQLYLPTNGSGGGGNSPASVAGTRRPDGSLYNGPVIPATTGVQVQNDWLFRVNPDKPVGYYGHPNPLRGEYVINRGFADNPLYSPAIVADIRYRPAYNFGLNNSPDGALEYKSNTFNGVLKGKLLVCRFSGGGDIIVMQPGSLVKDNSVGSDDRIYDIVKVTTGSGNSGLVGMSGFANPLDITEDVVNGNLYVIEYNWNDNPNLISQITLLKVTGSSPPPAMLSLTAVPQTAANEYQDKEYEVTLSNRGDRTVKVKDISIYGTDASKVKIANIPLPNKKAPLILKKNSSLTFKVYLRSPLKDALNAKLKVTSIEDTIKVVDVSGAQIIDSVKKNGGEKEATKDLKGDERVLQAYPNPNGGGPLYVKLRNFKVNEVVTISLYSMDGKKLKTIKITTNAQGQADTHFEIKPDRNKYYIIRAVYSSGFKYAKILINSP</sequence>
<evidence type="ECO:0000259" key="2">
    <source>
        <dbReference type="Pfam" id="PF13205"/>
    </source>
</evidence>